<feature type="region of interest" description="Disordered" evidence="1">
    <location>
        <begin position="497"/>
        <end position="576"/>
    </location>
</feature>
<gene>
    <name evidence="2" type="ORF">BDN71DRAFT_1426888</name>
</gene>
<feature type="compositionally biased region" description="Basic residues" evidence="1">
    <location>
        <begin position="359"/>
        <end position="370"/>
    </location>
</feature>
<evidence type="ECO:0000256" key="1">
    <source>
        <dbReference type="SAM" id="MobiDB-lite"/>
    </source>
</evidence>
<dbReference type="AlphaFoldDB" id="A0A9P6DJQ1"/>
<dbReference type="Proteomes" id="UP000807025">
    <property type="component" value="Unassembled WGS sequence"/>
</dbReference>
<evidence type="ECO:0000313" key="2">
    <source>
        <dbReference type="EMBL" id="KAF9501279.1"/>
    </source>
</evidence>
<feature type="compositionally biased region" description="Polar residues" evidence="1">
    <location>
        <begin position="1"/>
        <end position="12"/>
    </location>
</feature>
<proteinExistence type="predicted"/>
<accession>A0A9P6DJQ1</accession>
<feature type="region of interest" description="Disordered" evidence="1">
    <location>
        <begin position="330"/>
        <end position="405"/>
    </location>
</feature>
<feature type="compositionally biased region" description="Polar residues" evidence="1">
    <location>
        <begin position="345"/>
        <end position="357"/>
    </location>
</feature>
<feature type="compositionally biased region" description="Polar residues" evidence="1">
    <location>
        <begin position="380"/>
        <end position="397"/>
    </location>
</feature>
<dbReference type="OrthoDB" id="2683861at2759"/>
<feature type="compositionally biased region" description="Low complexity" evidence="1">
    <location>
        <begin position="27"/>
        <end position="49"/>
    </location>
</feature>
<feature type="compositionally biased region" description="Polar residues" evidence="1">
    <location>
        <begin position="500"/>
        <end position="510"/>
    </location>
</feature>
<feature type="compositionally biased region" description="Acidic residues" evidence="1">
    <location>
        <begin position="457"/>
        <end position="467"/>
    </location>
</feature>
<protein>
    <submittedName>
        <fullName evidence="2">Uncharacterized protein</fullName>
    </submittedName>
</protein>
<organism evidence="2 3">
    <name type="scientific">Pleurotus eryngii</name>
    <name type="common">Boletus of the steppes</name>
    <dbReference type="NCBI Taxonomy" id="5323"/>
    <lineage>
        <taxon>Eukaryota</taxon>
        <taxon>Fungi</taxon>
        <taxon>Dikarya</taxon>
        <taxon>Basidiomycota</taxon>
        <taxon>Agaricomycotina</taxon>
        <taxon>Agaricomycetes</taxon>
        <taxon>Agaricomycetidae</taxon>
        <taxon>Agaricales</taxon>
        <taxon>Pleurotineae</taxon>
        <taxon>Pleurotaceae</taxon>
        <taxon>Pleurotus</taxon>
    </lineage>
</organism>
<feature type="region of interest" description="Disordered" evidence="1">
    <location>
        <begin position="1"/>
        <end position="64"/>
    </location>
</feature>
<reference evidence="2" key="1">
    <citation type="submission" date="2020-11" db="EMBL/GenBank/DDBJ databases">
        <authorList>
            <consortium name="DOE Joint Genome Institute"/>
            <person name="Ahrendt S."/>
            <person name="Riley R."/>
            <person name="Andreopoulos W."/>
            <person name="Labutti K."/>
            <person name="Pangilinan J."/>
            <person name="Ruiz-Duenas F.J."/>
            <person name="Barrasa J.M."/>
            <person name="Sanchez-Garcia M."/>
            <person name="Camarero S."/>
            <person name="Miyauchi S."/>
            <person name="Serrano A."/>
            <person name="Linde D."/>
            <person name="Babiker R."/>
            <person name="Drula E."/>
            <person name="Ayuso-Fernandez I."/>
            <person name="Pacheco R."/>
            <person name="Padilla G."/>
            <person name="Ferreira P."/>
            <person name="Barriuso J."/>
            <person name="Kellner H."/>
            <person name="Castanera R."/>
            <person name="Alfaro M."/>
            <person name="Ramirez L."/>
            <person name="Pisabarro A.G."/>
            <person name="Kuo A."/>
            <person name="Tritt A."/>
            <person name="Lipzen A."/>
            <person name="He G."/>
            <person name="Yan M."/>
            <person name="Ng V."/>
            <person name="Cullen D."/>
            <person name="Martin F."/>
            <person name="Rosso M.-N."/>
            <person name="Henrissat B."/>
            <person name="Hibbett D."/>
            <person name="Martinez A.T."/>
            <person name="Grigoriev I.V."/>
        </authorList>
    </citation>
    <scope>NUCLEOTIDE SEQUENCE</scope>
    <source>
        <strain evidence="2">ATCC 90797</strain>
    </source>
</reference>
<sequence length="716" mass="79111">MSAGDQSTATSKTETRDPSSVDNASVDNANTNNKPADADAAAKPSATTSEQGAKEGTSTRTVTKETAQKAFTRNWAQGAHLSFLQERLPCYQAALNDSHSKAQELLDIILIEYFHQFSWRLPVTEEPRPGDPPPPSPLEALSSEDRALRGLVIDHMRTAISNWLYYRVQKGGQKKHLTSLDDKNPYAVLLSKLSGYCEDKFKGLEPEDQAVWVDRAIQAHKDAKDAIRQWAATIKAFTPEEHQAALNRVSDFLYPIIEGVNALLKMHVSVLIGGPEPCQGGQINAISLHTGMNLEVSSQSWADADKVALWQVTNTFTAYLEMCYTQEDQDNAATPGTIPRRAKGSTPQGNPSPSSPKIPTKRQRRQQQKKKQQEDEHSASDSISNEDSAVYSDNSAKGQPKRCPFCQAFSPDAALERLRAKAEERRKQSEQMNKHLSERREQQQLAKEAARDKQKDDEDDEDEEEEREQGKEARKVSTFSVSSVGNIVIPGQFCVGPPSRASQASGTISKATAVPPKPSIEDPSTGDGQASGQNTEAIEGGDATPPQLPVLPSDSGVDPPVLGNQTTPPLPSEPIIPPVLPGPEWFTAQMPKGLMTIEIDDRDKFGSTWWKWWKSMQPSWRDIDEDIELQRRHQDYHLSVCHAPGAWSSMDKPGQNSFLSVVASLAWWGRAFTNAHPDANWMMVDEDVPTWILAARDVVWVMECILASHQSHPSSE</sequence>
<keyword evidence="3" id="KW-1185">Reference proteome</keyword>
<dbReference type="EMBL" id="MU154524">
    <property type="protein sequence ID" value="KAF9501279.1"/>
    <property type="molecule type" value="Genomic_DNA"/>
</dbReference>
<feature type="compositionally biased region" description="Polar residues" evidence="1">
    <location>
        <begin position="526"/>
        <end position="536"/>
    </location>
</feature>
<feature type="compositionally biased region" description="Basic and acidic residues" evidence="1">
    <location>
        <begin position="421"/>
        <end position="456"/>
    </location>
</feature>
<evidence type="ECO:0000313" key="3">
    <source>
        <dbReference type="Proteomes" id="UP000807025"/>
    </source>
</evidence>
<name>A0A9P6DJQ1_PLEER</name>
<feature type="region of interest" description="Disordered" evidence="1">
    <location>
        <begin position="421"/>
        <end position="478"/>
    </location>
</feature>
<comment type="caution">
    <text evidence="2">The sequence shown here is derived from an EMBL/GenBank/DDBJ whole genome shotgun (WGS) entry which is preliminary data.</text>
</comment>